<keyword evidence="3" id="KW-1185">Reference proteome</keyword>
<dbReference type="Gene3D" id="1.20.58.840">
    <property type="match status" value="1"/>
</dbReference>
<dbReference type="Gene3D" id="1.10.510.10">
    <property type="entry name" value="Transferase(Phosphotransferase) domain 1"/>
    <property type="match status" value="1"/>
</dbReference>
<evidence type="ECO:0000259" key="1">
    <source>
        <dbReference type="Pfam" id="PF01636"/>
    </source>
</evidence>
<sequence length="320" mass="35742">MREPPDDLDEADLLHVVRREWDPEVDRLEHLPIGFGAHHWAASVHGRRRLFVTFDRLGGRHSRHSRQSLERAYASACALSAAGLEFVLGPLTSHSGTITVSVPGGALSVGPWITGRSGDETLAAAAELRQTADLLSRLHRSPAPGGIPVWRPLLDASFPDQLDRALSAPWRTGPFGEPAREALSEHATRVRGWTARYVALAGRALVEQENWVPTHGEPHPGNHLVTGTRRYLVDWESLKLAPRERDLDGLVASEVEWQTAYGAVQPDPRMLELFDLEWRLDEISQYATWFSRRHRGTESDAVAFEGLVEELARPDRRQPT</sequence>
<reference evidence="2 3" key="1">
    <citation type="submission" date="2020-08" db="EMBL/GenBank/DDBJ databases">
        <title>Genome sequence of Nocardioides mesophilus KACC 16243T.</title>
        <authorList>
            <person name="Hyun D.-W."/>
            <person name="Bae J.-W."/>
        </authorList>
    </citation>
    <scope>NUCLEOTIDE SEQUENCE [LARGE SCALE GENOMIC DNA]</scope>
    <source>
        <strain evidence="2 3">KACC 16243</strain>
    </source>
</reference>
<dbReference type="AlphaFoldDB" id="A0A7G9RCD6"/>
<dbReference type="GO" id="GO:0016740">
    <property type="term" value="F:transferase activity"/>
    <property type="evidence" value="ECO:0007669"/>
    <property type="project" value="UniProtKB-KW"/>
</dbReference>
<accession>A0A7G9RCD6</accession>
<dbReference type="RefSeq" id="WP_187579103.1">
    <property type="nucleotide sequence ID" value="NZ_CP060713.1"/>
</dbReference>
<protein>
    <submittedName>
        <fullName evidence="2">Aminoglycoside phosphotransferase</fullName>
    </submittedName>
</protein>
<dbReference type="EMBL" id="CP060713">
    <property type="protein sequence ID" value="QNN53261.1"/>
    <property type="molecule type" value="Genomic_DNA"/>
</dbReference>
<dbReference type="InterPro" id="IPR002575">
    <property type="entry name" value="Aminoglycoside_PTrfase"/>
</dbReference>
<organism evidence="2 3">
    <name type="scientific">Nocardioides mesophilus</name>
    <dbReference type="NCBI Taxonomy" id="433659"/>
    <lineage>
        <taxon>Bacteria</taxon>
        <taxon>Bacillati</taxon>
        <taxon>Actinomycetota</taxon>
        <taxon>Actinomycetes</taxon>
        <taxon>Propionibacteriales</taxon>
        <taxon>Nocardioidaceae</taxon>
        <taxon>Nocardioides</taxon>
    </lineage>
</organism>
<gene>
    <name evidence="2" type="ORF">H9L09_01880</name>
</gene>
<feature type="domain" description="Aminoglycoside phosphotransferase" evidence="1">
    <location>
        <begin position="46"/>
        <end position="252"/>
    </location>
</feature>
<proteinExistence type="predicted"/>
<keyword evidence="2" id="KW-0808">Transferase</keyword>
<dbReference type="KEGG" id="nmes:H9L09_01880"/>
<name>A0A7G9RCD6_9ACTN</name>
<dbReference type="SUPFAM" id="SSF56112">
    <property type="entry name" value="Protein kinase-like (PK-like)"/>
    <property type="match status" value="1"/>
</dbReference>
<dbReference type="InterPro" id="IPR011009">
    <property type="entry name" value="Kinase-like_dom_sf"/>
</dbReference>
<dbReference type="Pfam" id="PF01636">
    <property type="entry name" value="APH"/>
    <property type="match status" value="1"/>
</dbReference>
<evidence type="ECO:0000313" key="2">
    <source>
        <dbReference type="EMBL" id="QNN53261.1"/>
    </source>
</evidence>
<evidence type="ECO:0000313" key="3">
    <source>
        <dbReference type="Proteomes" id="UP000515947"/>
    </source>
</evidence>
<dbReference type="Proteomes" id="UP000515947">
    <property type="component" value="Chromosome"/>
</dbReference>